<dbReference type="InterPro" id="IPR017947">
    <property type="entry name" value="AryldialkylPase_Zn-BS"/>
</dbReference>
<dbReference type="GO" id="GO:0008270">
    <property type="term" value="F:zinc ion binding"/>
    <property type="evidence" value="ECO:0007669"/>
    <property type="project" value="InterPro"/>
</dbReference>
<dbReference type="GO" id="GO:0016788">
    <property type="term" value="F:hydrolase activity, acting on ester bonds"/>
    <property type="evidence" value="ECO:0007669"/>
    <property type="project" value="InterPro"/>
</dbReference>
<proteinExistence type="predicted"/>
<gene>
    <name evidence="1" type="ORF">METZ01_LOCUS464629</name>
</gene>
<reference evidence="1" key="1">
    <citation type="submission" date="2018-05" db="EMBL/GenBank/DDBJ databases">
        <authorList>
            <person name="Lanie J.A."/>
            <person name="Ng W.-L."/>
            <person name="Kazmierczak K.M."/>
            <person name="Andrzejewski T.M."/>
            <person name="Davidsen T.M."/>
            <person name="Wayne K.J."/>
            <person name="Tettelin H."/>
            <person name="Glass J.I."/>
            <person name="Rusch D."/>
            <person name="Podicherti R."/>
            <person name="Tsui H.-C.T."/>
            <person name="Winkler M.E."/>
        </authorList>
    </citation>
    <scope>NUCLEOTIDE SEQUENCE</scope>
</reference>
<dbReference type="EMBL" id="UINC01195289">
    <property type="protein sequence ID" value="SVE11775.1"/>
    <property type="molecule type" value="Genomic_DNA"/>
</dbReference>
<dbReference type="InterPro" id="IPR032466">
    <property type="entry name" value="Metal_Hydrolase"/>
</dbReference>
<dbReference type="InterPro" id="IPR001559">
    <property type="entry name" value="Phosphotriesterase"/>
</dbReference>
<evidence type="ECO:0008006" key="2">
    <source>
        <dbReference type="Google" id="ProtNLM"/>
    </source>
</evidence>
<dbReference type="Gene3D" id="3.20.20.140">
    <property type="entry name" value="Metal-dependent hydrolases"/>
    <property type="match status" value="1"/>
</dbReference>
<dbReference type="PROSITE" id="PS01322">
    <property type="entry name" value="PHOSPHOTRIESTERASE_1"/>
    <property type="match status" value="1"/>
</dbReference>
<evidence type="ECO:0000313" key="1">
    <source>
        <dbReference type="EMBL" id="SVE11775.1"/>
    </source>
</evidence>
<feature type="non-terminal residue" evidence="1">
    <location>
        <position position="65"/>
    </location>
</feature>
<name>A0A383AX63_9ZZZZ</name>
<protein>
    <recommendedName>
        <fullName evidence="2">Phosphotriesterase-related protein</fullName>
    </recommendedName>
</protein>
<organism evidence="1">
    <name type="scientific">marine metagenome</name>
    <dbReference type="NCBI Taxonomy" id="408172"/>
    <lineage>
        <taxon>unclassified sequences</taxon>
        <taxon>metagenomes</taxon>
        <taxon>ecological metagenomes</taxon>
    </lineage>
</organism>
<accession>A0A383AX63</accession>
<dbReference type="SUPFAM" id="SSF51556">
    <property type="entry name" value="Metallo-dependent hydrolases"/>
    <property type="match status" value="1"/>
</dbReference>
<sequence>MVTLNSVTGPIPSDQLGFTLMHEHVMVGASGLYTSYPDLLGSNRQERAITSLKIAKEEGIDSIID</sequence>
<dbReference type="AlphaFoldDB" id="A0A383AX63"/>
<dbReference type="Pfam" id="PF02126">
    <property type="entry name" value="PTE"/>
    <property type="match status" value="1"/>
</dbReference>